<dbReference type="EMBL" id="CP058649">
    <property type="protein sequence ID" value="QUI24253.1"/>
    <property type="molecule type" value="Genomic_DNA"/>
</dbReference>
<keyword evidence="6 7" id="KW-0472">Membrane</keyword>
<dbReference type="AlphaFoldDB" id="A0A8J8SI92"/>
<evidence type="ECO:0000256" key="2">
    <source>
        <dbReference type="ARBA" id="ARBA00022448"/>
    </source>
</evidence>
<dbReference type="GO" id="GO:0055085">
    <property type="term" value="P:transmembrane transport"/>
    <property type="evidence" value="ECO:0007669"/>
    <property type="project" value="InterPro"/>
</dbReference>
<dbReference type="KEGG" id="vpy:HZI73_19005"/>
<dbReference type="Pfam" id="PF00528">
    <property type="entry name" value="BPD_transp_1"/>
    <property type="match status" value="1"/>
</dbReference>
<accession>A0A8J8SI92</accession>
<evidence type="ECO:0000256" key="7">
    <source>
        <dbReference type="RuleBase" id="RU363032"/>
    </source>
</evidence>
<dbReference type="GO" id="GO:0005886">
    <property type="term" value="C:plasma membrane"/>
    <property type="evidence" value="ECO:0007669"/>
    <property type="project" value="UniProtKB-SubCell"/>
</dbReference>
<evidence type="ECO:0000256" key="5">
    <source>
        <dbReference type="ARBA" id="ARBA00022989"/>
    </source>
</evidence>
<reference evidence="9" key="1">
    <citation type="submission" date="2020-07" db="EMBL/GenBank/DDBJ databases">
        <title>Vallitalea pronyensis genome.</title>
        <authorList>
            <person name="Postec A."/>
        </authorList>
    </citation>
    <scope>NUCLEOTIDE SEQUENCE</scope>
    <source>
        <strain evidence="9">FatNI3</strain>
    </source>
</reference>
<feature type="transmembrane region" description="Helical" evidence="7">
    <location>
        <begin position="218"/>
        <end position="240"/>
    </location>
</feature>
<dbReference type="PANTHER" id="PTHR43005:SF2">
    <property type="entry name" value="INTEGRAL MEMBRANE SUGAR TRANSPORT PROTEIN"/>
    <property type="match status" value="1"/>
</dbReference>
<dbReference type="RefSeq" id="WP_246552213.1">
    <property type="nucleotide sequence ID" value="NZ_CP058649.1"/>
</dbReference>
<proteinExistence type="inferred from homology"/>
<name>A0A8J8SI92_9FIRM</name>
<dbReference type="Proteomes" id="UP000683246">
    <property type="component" value="Chromosome"/>
</dbReference>
<keyword evidence="10" id="KW-1185">Reference proteome</keyword>
<evidence type="ECO:0000256" key="6">
    <source>
        <dbReference type="ARBA" id="ARBA00023136"/>
    </source>
</evidence>
<feature type="transmembrane region" description="Helical" evidence="7">
    <location>
        <begin position="79"/>
        <end position="101"/>
    </location>
</feature>
<gene>
    <name evidence="9" type="ORF">HZI73_19005</name>
</gene>
<evidence type="ECO:0000256" key="3">
    <source>
        <dbReference type="ARBA" id="ARBA00022475"/>
    </source>
</evidence>
<keyword evidence="3" id="KW-1003">Cell membrane</keyword>
<dbReference type="InterPro" id="IPR035906">
    <property type="entry name" value="MetI-like_sf"/>
</dbReference>
<dbReference type="InterPro" id="IPR000515">
    <property type="entry name" value="MetI-like"/>
</dbReference>
<feature type="domain" description="ABC transmembrane type-1" evidence="8">
    <location>
        <begin position="74"/>
        <end position="285"/>
    </location>
</feature>
<sequence length="294" mass="33806">MFRFSNLTYKQQRRIIIILFLIIPLTLLFTFSFLPMINMFYYSFLKWNGFSKRQTFVGFDNYIKIFTNPEYFSVFKVSLYYFAASFVQLGLALYFATVLNFNIKAKGFFKGVLFFPSLMNGVAIGFVFLYFFRPEGTLDSLLSFLGTGHWIRLWLQDIKLINVSLAATSIWTYMGFNFIVFLGSIQSISGDIYEAADIDGANRWQQFKYIIWPSIRRIIELNLILAVKGSISVFDIPYIMTGGSNGSKTFVIQTVDTAFKYGKFGLASAMAVVLLLIIVIATIIQKKFFKEKEA</sequence>
<evidence type="ECO:0000313" key="10">
    <source>
        <dbReference type="Proteomes" id="UP000683246"/>
    </source>
</evidence>
<evidence type="ECO:0000313" key="9">
    <source>
        <dbReference type="EMBL" id="QUI24253.1"/>
    </source>
</evidence>
<dbReference type="PROSITE" id="PS50928">
    <property type="entry name" value="ABC_TM1"/>
    <property type="match status" value="1"/>
</dbReference>
<keyword evidence="4 7" id="KW-0812">Transmembrane</keyword>
<keyword evidence="2 7" id="KW-0813">Transport</keyword>
<dbReference type="Gene3D" id="1.10.3720.10">
    <property type="entry name" value="MetI-like"/>
    <property type="match status" value="1"/>
</dbReference>
<evidence type="ECO:0000259" key="8">
    <source>
        <dbReference type="PROSITE" id="PS50928"/>
    </source>
</evidence>
<dbReference type="CDD" id="cd06261">
    <property type="entry name" value="TM_PBP2"/>
    <property type="match status" value="1"/>
</dbReference>
<protein>
    <submittedName>
        <fullName evidence="9">Sugar ABC transporter permease</fullName>
    </submittedName>
</protein>
<feature type="transmembrane region" description="Helical" evidence="7">
    <location>
        <begin position="113"/>
        <end position="132"/>
    </location>
</feature>
<organism evidence="9 10">
    <name type="scientific">Vallitalea pronyensis</name>
    <dbReference type="NCBI Taxonomy" id="1348613"/>
    <lineage>
        <taxon>Bacteria</taxon>
        <taxon>Bacillati</taxon>
        <taxon>Bacillota</taxon>
        <taxon>Clostridia</taxon>
        <taxon>Lachnospirales</taxon>
        <taxon>Vallitaleaceae</taxon>
        <taxon>Vallitalea</taxon>
    </lineage>
</organism>
<comment type="similarity">
    <text evidence="7">Belongs to the binding-protein-dependent transport system permease family.</text>
</comment>
<comment type="subcellular location">
    <subcellularLocation>
        <location evidence="1 7">Cell membrane</location>
        <topology evidence="1 7">Multi-pass membrane protein</topology>
    </subcellularLocation>
</comment>
<dbReference type="SUPFAM" id="SSF161098">
    <property type="entry name" value="MetI-like"/>
    <property type="match status" value="1"/>
</dbReference>
<evidence type="ECO:0000256" key="1">
    <source>
        <dbReference type="ARBA" id="ARBA00004651"/>
    </source>
</evidence>
<dbReference type="PANTHER" id="PTHR43005">
    <property type="entry name" value="BLR7065 PROTEIN"/>
    <property type="match status" value="1"/>
</dbReference>
<evidence type="ECO:0000256" key="4">
    <source>
        <dbReference type="ARBA" id="ARBA00022692"/>
    </source>
</evidence>
<feature type="transmembrane region" description="Helical" evidence="7">
    <location>
        <begin position="15"/>
        <end position="37"/>
    </location>
</feature>
<feature type="transmembrane region" description="Helical" evidence="7">
    <location>
        <begin position="264"/>
        <end position="284"/>
    </location>
</feature>
<keyword evidence="5 7" id="KW-1133">Transmembrane helix</keyword>
<feature type="transmembrane region" description="Helical" evidence="7">
    <location>
        <begin position="160"/>
        <end position="182"/>
    </location>
</feature>